<dbReference type="PANTHER" id="PTHR33713:SF9">
    <property type="entry name" value="ANTITOXIN"/>
    <property type="match status" value="1"/>
</dbReference>
<dbReference type="Gene3D" id="3.40.1620.10">
    <property type="entry name" value="YefM-like domain"/>
    <property type="match status" value="1"/>
</dbReference>
<accession>A0A2K8N9I1</accession>
<proteinExistence type="inferred from homology"/>
<dbReference type="OrthoDB" id="72009at2"/>
<sequence length="83" mass="9609">MGNVWQLQEAKNRLSELIQKAVRSEPQTITVRGKPAVVVLSVEEYERLTQPKTNLVEFFRNSPLVDVDLDMERKGDAPREVEW</sequence>
<dbReference type="Proteomes" id="UP000231932">
    <property type="component" value="Chromosome"/>
</dbReference>
<reference evidence="4" key="1">
    <citation type="submission" date="2017-11" db="EMBL/GenBank/DDBJ databases">
        <title>Complete Genome Sequence of Kyrpidia sp. Strain EA-1, a thermophilic, hydrogen-oxidizing Bacterium, isolated from the Azores.</title>
        <authorList>
            <person name="Reiner J.E."/>
            <person name="Lapp C.J."/>
            <person name="Bunk B."/>
            <person name="Gescher J."/>
        </authorList>
    </citation>
    <scope>NUCLEOTIDE SEQUENCE [LARGE SCALE GENOMIC DNA]</scope>
    <source>
        <strain evidence="4">EA-1</strain>
    </source>
</reference>
<comment type="similarity">
    <text evidence="1 2">Belongs to the phD/YefM antitoxin family.</text>
</comment>
<gene>
    <name evidence="3" type="ORF">CVV65_14440</name>
</gene>
<dbReference type="Pfam" id="PF02604">
    <property type="entry name" value="PhdYeFM_antitox"/>
    <property type="match status" value="1"/>
</dbReference>
<dbReference type="EMBL" id="CP024955">
    <property type="protein sequence ID" value="ATY85974.1"/>
    <property type="molecule type" value="Genomic_DNA"/>
</dbReference>
<dbReference type="NCBIfam" id="TIGR01552">
    <property type="entry name" value="phd_fam"/>
    <property type="match status" value="1"/>
</dbReference>
<name>A0A2K8N9I1_9BACL</name>
<organism evidence="3 4">
    <name type="scientific">Kyrpidia spormannii</name>
    <dbReference type="NCBI Taxonomy" id="2055160"/>
    <lineage>
        <taxon>Bacteria</taxon>
        <taxon>Bacillati</taxon>
        <taxon>Bacillota</taxon>
        <taxon>Bacilli</taxon>
        <taxon>Bacillales</taxon>
        <taxon>Alicyclobacillaceae</taxon>
        <taxon>Kyrpidia</taxon>
    </lineage>
</organism>
<evidence type="ECO:0000313" key="4">
    <source>
        <dbReference type="Proteomes" id="UP000231932"/>
    </source>
</evidence>
<dbReference type="SUPFAM" id="SSF143120">
    <property type="entry name" value="YefM-like"/>
    <property type="match status" value="1"/>
</dbReference>
<dbReference type="InterPro" id="IPR051405">
    <property type="entry name" value="phD/YefM_antitoxin"/>
</dbReference>
<dbReference type="AlphaFoldDB" id="A0A2K8N9I1"/>
<keyword evidence="4" id="KW-1185">Reference proteome</keyword>
<dbReference type="PANTHER" id="PTHR33713">
    <property type="entry name" value="ANTITOXIN YAFN-RELATED"/>
    <property type="match status" value="1"/>
</dbReference>
<protein>
    <recommendedName>
        <fullName evidence="2">Antitoxin</fullName>
    </recommendedName>
</protein>
<dbReference type="InterPro" id="IPR006442">
    <property type="entry name" value="Antitoxin_Phd/YefM"/>
</dbReference>
<evidence type="ECO:0000256" key="2">
    <source>
        <dbReference type="RuleBase" id="RU362080"/>
    </source>
</evidence>
<evidence type="ECO:0000256" key="1">
    <source>
        <dbReference type="ARBA" id="ARBA00009981"/>
    </source>
</evidence>
<dbReference type="KEGG" id="kyr:CVV65_14440"/>
<evidence type="ECO:0000313" key="3">
    <source>
        <dbReference type="EMBL" id="ATY85974.1"/>
    </source>
</evidence>
<comment type="function">
    <text evidence="2">Antitoxin component of a type II toxin-antitoxin (TA) system.</text>
</comment>
<dbReference type="InterPro" id="IPR036165">
    <property type="entry name" value="YefM-like_sf"/>
</dbReference>
<dbReference type="RefSeq" id="WP_100668725.1">
    <property type="nucleotide sequence ID" value="NZ_CP024955.1"/>
</dbReference>